<dbReference type="AlphaFoldDB" id="A0A2V2LFE1"/>
<dbReference type="GO" id="GO:0005886">
    <property type="term" value="C:plasma membrane"/>
    <property type="evidence" value="ECO:0007669"/>
    <property type="project" value="UniProtKB-SubCell"/>
</dbReference>
<dbReference type="Proteomes" id="UP000245680">
    <property type="component" value="Unassembled WGS sequence"/>
</dbReference>
<dbReference type="PANTHER" id="PTHR43646:SF2">
    <property type="entry name" value="GLYCOSYLTRANSFERASE 2-LIKE DOMAIN-CONTAINING PROTEIN"/>
    <property type="match status" value="1"/>
</dbReference>
<keyword evidence="3" id="KW-0328">Glycosyltransferase</keyword>
<dbReference type="SUPFAM" id="SSF53448">
    <property type="entry name" value="Nucleotide-diphospho-sugar transferases"/>
    <property type="match status" value="1"/>
</dbReference>
<evidence type="ECO:0000256" key="5">
    <source>
        <dbReference type="ARBA" id="ARBA00023136"/>
    </source>
</evidence>
<accession>A0A2V2LFE1</accession>
<dbReference type="OrthoDB" id="6653642at2"/>
<dbReference type="CDD" id="cd00761">
    <property type="entry name" value="Glyco_tranf_GTA_type"/>
    <property type="match status" value="1"/>
</dbReference>
<protein>
    <submittedName>
        <fullName evidence="7">Glycosyl transferase family 2</fullName>
    </submittedName>
</protein>
<keyword evidence="8" id="KW-1185">Reference proteome</keyword>
<dbReference type="InterPro" id="IPR029044">
    <property type="entry name" value="Nucleotide-diphossugar_trans"/>
</dbReference>
<proteinExistence type="predicted"/>
<keyword evidence="5" id="KW-0472">Membrane</keyword>
<dbReference type="InterPro" id="IPR001173">
    <property type="entry name" value="Glyco_trans_2-like"/>
</dbReference>
<organism evidence="7 8">
    <name type="scientific">Meridianimarinicoccus roseus</name>
    <dbReference type="NCBI Taxonomy" id="2072018"/>
    <lineage>
        <taxon>Bacteria</taxon>
        <taxon>Pseudomonadati</taxon>
        <taxon>Pseudomonadota</taxon>
        <taxon>Alphaproteobacteria</taxon>
        <taxon>Rhodobacterales</taxon>
        <taxon>Paracoccaceae</taxon>
        <taxon>Meridianimarinicoccus</taxon>
    </lineage>
</organism>
<dbReference type="Gene3D" id="3.90.550.10">
    <property type="entry name" value="Spore Coat Polysaccharide Biosynthesis Protein SpsA, Chain A"/>
    <property type="match status" value="1"/>
</dbReference>
<dbReference type="RefSeq" id="WP_109812346.1">
    <property type="nucleotide sequence ID" value="NZ_QGKU01000045.1"/>
</dbReference>
<name>A0A2V2LFE1_9RHOB</name>
<dbReference type="EMBL" id="QGKU01000045">
    <property type="protein sequence ID" value="PWR01956.1"/>
    <property type="molecule type" value="Genomic_DNA"/>
</dbReference>
<reference evidence="7 8" key="1">
    <citation type="submission" date="2018-05" db="EMBL/GenBank/DDBJ databases">
        <title>Rhodobacteraceae gen. nov., sp. nov. isolated from sea water.</title>
        <authorList>
            <person name="Ren Y."/>
        </authorList>
    </citation>
    <scope>NUCLEOTIDE SEQUENCE [LARGE SCALE GENOMIC DNA]</scope>
    <source>
        <strain evidence="7 8">TG-679</strain>
    </source>
</reference>
<keyword evidence="2" id="KW-1003">Cell membrane</keyword>
<evidence type="ECO:0000313" key="8">
    <source>
        <dbReference type="Proteomes" id="UP000245680"/>
    </source>
</evidence>
<evidence type="ECO:0000256" key="3">
    <source>
        <dbReference type="ARBA" id="ARBA00022676"/>
    </source>
</evidence>
<dbReference type="GO" id="GO:0016757">
    <property type="term" value="F:glycosyltransferase activity"/>
    <property type="evidence" value="ECO:0007669"/>
    <property type="project" value="UniProtKB-KW"/>
</dbReference>
<evidence type="ECO:0000256" key="4">
    <source>
        <dbReference type="ARBA" id="ARBA00022679"/>
    </source>
</evidence>
<sequence>MISVIIPHFNQPEHLDRCLTALQAQRGAAPDTEILVVDNGSKLLPEAIVARHDGVRLLQEPTPGPGPARNFGVAQSRGDILAFIDADCVPSPDWLAVIARRMAQGATVLGGDVRILQEPGTPLTVVAAYESEFAYRMEHYIRRQNFTGTGNLAMRRQVFDTVGPFAGIGIAEDRDWGHRAHALGHVITWAPDMLVFHPARDSMTELCRKLDRHAAHDFELITAKPAGRLRWIGRIGAMAVSPLAVIPRVMLSSRIPGGLGGRLKAFRGVTGTRLYRARRMAQLIGARDPDLLVSRWRE</sequence>
<evidence type="ECO:0000256" key="1">
    <source>
        <dbReference type="ARBA" id="ARBA00004236"/>
    </source>
</evidence>
<evidence type="ECO:0000256" key="2">
    <source>
        <dbReference type="ARBA" id="ARBA00022475"/>
    </source>
</evidence>
<evidence type="ECO:0000259" key="6">
    <source>
        <dbReference type="Pfam" id="PF00535"/>
    </source>
</evidence>
<keyword evidence="4 7" id="KW-0808">Transferase</keyword>
<evidence type="ECO:0000313" key="7">
    <source>
        <dbReference type="EMBL" id="PWR01956.1"/>
    </source>
</evidence>
<gene>
    <name evidence="7" type="ORF">DKT77_14185</name>
</gene>
<feature type="domain" description="Glycosyltransferase 2-like" evidence="6">
    <location>
        <begin position="3"/>
        <end position="160"/>
    </location>
</feature>
<comment type="caution">
    <text evidence="7">The sequence shown here is derived from an EMBL/GenBank/DDBJ whole genome shotgun (WGS) entry which is preliminary data.</text>
</comment>
<comment type="subcellular location">
    <subcellularLocation>
        <location evidence="1">Cell membrane</location>
    </subcellularLocation>
</comment>
<dbReference type="PANTHER" id="PTHR43646">
    <property type="entry name" value="GLYCOSYLTRANSFERASE"/>
    <property type="match status" value="1"/>
</dbReference>
<dbReference type="Pfam" id="PF00535">
    <property type="entry name" value="Glycos_transf_2"/>
    <property type="match status" value="1"/>
</dbReference>